<feature type="coiled-coil region" evidence="4">
    <location>
        <begin position="25"/>
        <end position="196"/>
    </location>
</feature>
<feature type="region of interest" description="Disordered" evidence="5">
    <location>
        <begin position="273"/>
        <end position="336"/>
    </location>
</feature>
<evidence type="ECO:0000256" key="4">
    <source>
        <dbReference type="SAM" id="Coils"/>
    </source>
</evidence>
<comment type="caution">
    <text evidence="8">The sequence shown here is derived from an EMBL/GenBank/DDBJ whole genome shotgun (WGS) entry which is preliminary data.</text>
</comment>
<evidence type="ECO:0000256" key="1">
    <source>
        <dbReference type="ARBA" id="ARBA00022553"/>
    </source>
</evidence>
<dbReference type="Gene3D" id="2.30.29.30">
    <property type="entry name" value="Pleckstrin-homology domain (PH domain)/Phosphotyrosine-binding domain (PTB)"/>
    <property type="match status" value="1"/>
</dbReference>
<comment type="catalytic activity">
    <reaction evidence="2">
        <text>L-threonyl-[protein] + ATP = O-phospho-L-threonyl-[protein] + ADP + H(+)</text>
        <dbReference type="Rhea" id="RHEA:46608"/>
        <dbReference type="Rhea" id="RHEA-COMP:11060"/>
        <dbReference type="Rhea" id="RHEA-COMP:11605"/>
        <dbReference type="ChEBI" id="CHEBI:15378"/>
        <dbReference type="ChEBI" id="CHEBI:30013"/>
        <dbReference type="ChEBI" id="CHEBI:30616"/>
        <dbReference type="ChEBI" id="CHEBI:61977"/>
        <dbReference type="ChEBI" id="CHEBI:456216"/>
        <dbReference type="EC" id="2.7.11.1"/>
    </reaction>
</comment>
<name>A0AAW1U4G1_9CUCU</name>
<keyword evidence="9" id="KW-1185">Reference proteome</keyword>
<reference evidence="8 9" key="1">
    <citation type="submission" date="2023-03" db="EMBL/GenBank/DDBJ databases">
        <title>Genome insight into feeding habits of ladybird beetles.</title>
        <authorList>
            <person name="Li H.-S."/>
            <person name="Huang Y.-H."/>
            <person name="Pang H."/>
        </authorList>
    </citation>
    <scope>NUCLEOTIDE SEQUENCE [LARGE SCALE GENOMIC DNA]</scope>
    <source>
        <strain evidence="8">SYSU_2023b</strain>
        <tissue evidence="8">Whole body</tissue>
    </source>
</reference>
<dbReference type="InterPro" id="IPR011993">
    <property type="entry name" value="PH-like_dom_sf"/>
</dbReference>
<evidence type="ECO:0000313" key="9">
    <source>
        <dbReference type="Proteomes" id="UP001431783"/>
    </source>
</evidence>
<evidence type="ECO:0000256" key="5">
    <source>
        <dbReference type="SAM" id="MobiDB-lite"/>
    </source>
</evidence>
<dbReference type="PANTHER" id="PTHR22988:SF71">
    <property type="entry name" value="CITRON RHO-INTERACTING KINASE"/>
    <property type="match status" value="1"/>
</dbReference>
<accession>A0AAW1U4G1</accession>
<dbReference type="GO" id="GO:0000281">
    <property type="term" value="P:mitotic cytokinesis"/>
    <property type="evidence" value="ECO:0007669"/>
    <property type="project" value="TreeGrafter"/>
</dbReference>
<evidence type="ECO:0000256" key="6">
    <source>
        <dbReference type="SAM" id="SignalP"/>
    </source>
</evidence>
<dbReference type="SUPFAM" id="SSF57997">
    <property type="entry name" value="Tropomyosin"/>
    <property type="match status" value="1"/>
</dbReference>
<dbReference type="PROSITE" id="PS50219">
    <property type="entry name" value="CNH"/>
    <property type="match status" value="1"/>
</dbReference>
<dbReference type="Proteomes" id="UP001431783">
    <property type="component" value="Unassembled WGS sequence"/>
</dbReference>
<dbReference type="GO" id="GO:0015629">
    <property type="term" value="C:actin cytoskeleton"/>
    <property type="evidence" value="ECO:0007669"/>
    <property type="project" value="TreeGrafter"/>
</dbReference>
<proteinExistence type="predicted"/>
<evidence type="ECO:0000259" key="7">
    <source>
        <dbReference type="PROSITE" id="PS50219"/>
    </source>
</evidence>
<dbReference type="SUPFAM" id="SSF50729">
    <property type="entry name" value="PH domain-like"/>
    <property type="match status" value="1"/>
</dbReference>
<organism evidence="8 9">
    <name type="scientific">Henosepilachna vigintioctopunctata</name>
    <dbReference type="NCBI Taxonomy" id="420089"/>
    <lineage>
        <taxon>Eukaryota</taxon>
        <taxon>Metazoa</taxon>
        <taxon>Ecdysozoa</taxon>
        <taxon>Arthropoda</taxon>
        <taxon>Hexapoda</taxon>
        <taxon>Insecta</taxon>
        <taxon>Pterygota</taxon>
        <taxon>Neoptera</taxon>
        <taxon>Endopterygota</taxon>
        <taxon>Coleoptera</taxon>
        <taxon>Polyphaga</taxon>
        <taxon>Cucujiformia</taxon>
        <taxon>Coccinelloidea</taxon>
        <taxon>Coccinellidae</taxon>
        <taxon>Epilachninae</taxon>
        <taxon>Epilachnini</taxon>
        <taxon>Henosepilachna</taxon>
    </lineage>
</organism>
<dbReference type="Pfam" id="PF00780">
    <property type="entry name" value="CNH"/>
    <property type="match status" value="1"/>
</dbReference>
<feature type="signal peptide" evidence="6">
    <location>
        <begin position="1"/>
        <end position="21"/>
    </location>
</feature>
<feature type="compositionally biased region" description="Polar residues" evidence="5">
    <location>
        <begin position="320"/>
        <end position="336"/>
    </location>
</feature>
<evidence type="ECO:0000256" key="2">
    <source>
        <dbReference type="ARBA" id="ARBA00047899"/>
    </source>
</evidence>
<dbReference type="SMART" id="SM00036">
    <property type="entry name" value="CNH"/>
    <property type="match status" value="1"/>
</dbReference>
<feature type="chain" id="PRO_5043530977" description="CNH domain-containing protein" evidence="6">
    <location>
        <begin position="22"/>
        <end position="894"/>
    </location>
</feature>
<dbReference type="GO" id="GO:0005737">
    <property type="term" value="C:cytoplasm"/>
    <property type="evidence" value="ECO:0007669"/>
    <property type="project" value="TreeGrafter"/>
</dbReference>
<keyword evidence="4" id="KW-0175">Coiled coil</keyword>
<keyword evidence="1" id="KW-0597">Phosphoprotein</keyword>
<comment type="catalytic activity">
    <reaction evidence="3">
        <text>L-seryl-[protein] + ATP = O-phospho-L-seryl-[protein] + ADP + H(+)</text>
        <dbReference type="Rhea" id="RHEA:17989"/>
        <dbReference type="Rhea" id="RHEA-COMP:9863"/>
        <dbReference type="Rhea" id="RHEA-COMP:11604"/>
        <dbReference type="ChEBI" id="CHEBI:15378"/>
        <dbReference type="ChEBI" id="CHEBI:29999"/>
        <dbReference type="ChEBI" id="CHEBI:30616"/>
        <dbReference type="ChEBI" id="CHEBI:83421"/>
        <dbReference type="ChEBI" id="CHEBI:456216"/>
        <dbReference type="EC" id="2.7.11.1"/>
    </reaction>
</comment>
<evidence type="ECO:0000256" key="3">
    <source>
        <dbReference type="ARBA" id="ARBA00048679"/>
    </source>
</evidence>
<feature type="compositionally biased region" description="Basic and acidic residues" evidence="5">
    <location>
        <begin position="273"/>
        <end position="311"/>
    </location>
</feature>
<sequence length="894" mass="103117">MFSFWNDVFIFLQELVALREACVLLEDQVITFEKLNETYKEKENNLNSKIQKLISELRTAKDEVQQAEQLVNEEKSAKFEVETRVQIMNEDIKSLKIEIEDYKKQLTENQQLCNHLSEQLDASKKKIADIKISKKSSEKQIEDLVVENSQLRREASEYRTRLDMCTDINYELNLHVNELKENNNILKNKVRDLNSILEGKNSYYKEREIKSEATIKQQIKLIDYLQTKIDESQTKKKNFTLFGQSKKENLPPISLPMNYKDLELQLRKEKATNKTLQEENHRLRADSSQKINDDSSRQTEKVKRHKSDVSRKTKMATHKPVQSSCSQSKDLARNNSVPRMHHKTLTGRYMSICKECRILIHSSCSASVRNNCRHPQEPVNHYQNIINKLPSTSQDTVTSKDIVNVESTIKIFGQSGSWEKRYAVLTNTHLRVYAQESERYTAKVEQIFELKPEDCRGKVLLEPLVPEIDVMVAQSDLPFLIKIEISPNNICCSSKTFIFLTLSIQDRDMWHKEGLTVNCVLDLPEDIKAVGTTKGLFCYYNGDLVFVKGFEEVHHIVLLPLSKTLAMIVNAKNILITCDLNHLINVTQCTAAFAEMHFSYDIVNVRGLNGFHLLESCKKEAHRMFCVATPKQLIIMSYNEKEDKFLPSRILDTADRLGQSCLPTTVLLVSRYVIHEKYFTIDTQKFVGADKFFKIDIETFVAEEFLAISNAKLQNVLKSYNMKPYPLSIVEVSDNPREYLVSFNEFSIFVDEYGCPSRKKELTFNHLPIGVFYLEQHLYVVEFLAVELRKITVDTCASEQEEEHESDVSRIRMKKFQFVGTNERGIYVCHKNAIKLIEAGKYLPCDDSPLLKTETGEDSSGMFSFSPSMLQSLDGHLNEIVPDEKNTTFAQTSL</sequence>
<gene>
    <name evidence="8" type="ORF">WA026_002599</name>
</gene>
<evidence type="ECO:0000313" key="8">
    <source>
        <dbReference type="EMBL" id="KAK9874244.1"/>
    </source>
</evidence>
<dbReference type="GO" id="GO:0031032">
    <property type="term" value="P:actomyosin structure organization"/>
    <property type="evidence" value="ECO:0007669"/>
    <property type="project" value="TreeGrafter"/>
</dbReference>
<dbReference type="InterPro" id="IPR050839">
    <property type="entry name" value="Rho-assoc_Ser/Thr_Kinase"/>
</dbReference>
<dbReference type="EMBL" id="JARQZJ010000031">
    <property type="protein sequence ID" value="KAK9874244.1"/>
    <property type="molecule type" value="Genomic_DNA"/>
</dbReference>
<dbReference type="AlphaFoldDB" id="A0AAW1U4G1"/>
<dbReference type="InterPro" id="IPR001180">
    <property type="entry name" value="CNH_dom"/>
</dbReference>
<dbReference type="GO" id="GO:0004674">
    <property type="term" value="F:protein serine/threonine kinase activity"/>
    <property type="evidence" value="ECO:0007669"/>
    <property type="project" value="UniProtKB-EC"/>
</dbReference>
<protein>
    <recommendedName>
        <fullName evidence="7">CNH domain-containing protein</fullName>
    </recommendedName>
</protein>
<feature type="domain" description="CNH" evidence="7">
    <location>
        <begin position="514"/>
        <end position="826"/>
    </location>
</feature>
<dbReference type="PANTHER" id="PTHR22988">
    <property type="entry name" value="MYOTONIC DYSTROPHY S/T KINASE-RELATED"/>
    <property type="match status" value="1"/>
</dbReference>
<keyword evidence="6" id="KW-0732">Signal</keyword>